<name>A0ABX3CJ40_9BACI</name>
<keyword evidence="2" id="KW-1185">Reference proteome</keyword>
<dbReference type="EMBL" id="MBRJ01000079">
    <property type="protein sequence ID" value="OHX38842.1"/>
    <property type="molecule type" value="Genomic_DNA"/>
</dbReference>
<sequence length="264" mass="31016">MKALKRVVKESEKVFNNVIEGYSKLKGSEMKLDYHDIVILGLLENLINQSKSMILLLENNQHSSLDTILRVIFENYVYIKFILEKDTPLRAKSYTYSTKIKEIELLNYLTEDSLDGYKLRNFLDLKKDEVKKVLTADKMDDKYQKSIRDGYLSEIGMKRTEQKWYNLDGKTKNFKALCLKIDLFVEYNLIYSILSIETHGKDALRNFRIEEDRIDLINMVKSKELYLSMSEMCLMESVKLIYENYGLKGPLKSFNTLVAINYNK</sequence>
<evidence type="ECO:0000313" key="1">
    <source>
        <dbReference type="EMBL" id="OHX38842.1"/>
    </source>
</evidence>
<dbReference type="Pfam" id="PF18928">
    <property type="entry name" value="DUF5677"/>
    <property type="match status" value="1"/>
</dbReference>
<accession>A0ABX3CJ40</accession>
<comment type="caution">
    <text evidence="1">The sequence shown here is derived from an EMBL/GenBank/DDBJ whole genome shotgun (WGS) entry which is preliminary data.</text>
</comment>
<protein>
    <submittedName>
        <fullName evidence="1">Uncharacterized protein</fullName>
    </submittedName>
</protein>
<gene>
    <name evidence="1" type="ORF">BBV17_04865</name>
</gene>
<organism evidence="1 2">
    <name type="scientific">Cytobacillus oceanisediminis</name>
    <dbReference type="NCBI Taxonomy" id="665099"/>
    <lineage>
        <taxon>Bacteria</taxon>
        <taxon>Bacillati</taxon>
        <taxon>Bacillota</taxon>
        <taxon>Bacilli</taxon>
        <taxon>Bacillales</taxon>
        <taxon>Bacillaceae</taxon>
        <taxon>Cytobacillus</taxon>
    </lineage>
</organism>
<evidence type="ECO:0000313" key="2">
    <source>
        <dbReference type="Proteomes" id="UP000180194"/>
    </source>
</evidence>
<dbReference type="Proteomes" id="UP000180194">
    <property type="component" value="Unassembled WGS sequence"/>
</dbReference>
<dbReference type="RefSeq" id="WP_071160400.1">
    <property type="nucleotide sequence ID" value="NZ_MBRJ01000079.1"/>
</dbReference>
<dbReference type="InterPro" id="IPR043733">
    <property type="entry name" value="DUF5677"/>
</dbReference>
<reference evidence="1 2" key="1">
    <citation type="submission" date="2016-07" db="EMBL/GenBank/DDBJ databases">
        <title>Bacillus oceanisediminis whole genome.</title>
        <authorList>
            <person name="Pal Y."/>
            <person name="Verma A."/>
            <person name="Mual P."/>
            <person name="Srinivasan K."/>
        </authorList>
    </citation>
    <scope>NUCLEOTIDE SEQUENCE [LARGE SCALE GENOMIC DNA]</scope>
    <source>
        <strain evidence="1 2">Bhandara28</strain>
    </source>
</reference>
<proteinExistence type="predicted"/>